<dbReference type="OrthoDB" id="426527at2759"/>
<feature type="transmembrane region" description="Helical" evidence="6">
    <location>
        <begin position="105"/>
        <end position="127"/>
    </location>
</feature>
<comment type="subcellular location">
    <subcellularLocation>
        <location evidence="1">Membrane</location>
        <topology evidence="1">Multi-pass membrane protein</topology>
    </subcellularLocation>
</comment>
<dbReference type="GO" id="GO:0016020">
    <property type="term" value="C:membrane"/>
    <property type="evidence" value="ECO:0007669"/>
    <property type="project" value="UniProtKB-SubCell"/>
</dbReference>
<feature type="transmembrane region" description="Helical" evidence="6">
    <location>
        <begin position="187"/>
        <end position="208"/>
    </location>
</feature>
<dbReference type="GO" id="GO:0015144">
    <property type="term" value="F:carbohydrate transmembrane transporter activity"/>
    <property type="evidence" value="ECO:0007669"/>
    <property type="project" value="InterPro"/>
</dbReference>
<keyword evidence="5 6" id="KW-0472">Membrane</keyword>
<dbReference type="Pfam" id="PF07857">
    <property type="entry name" value="TMEM144"/>
    <property type="match status" value="1"/>
</dbReference>
<dbReference type="PANTHER" id="PTHR16119">
    <property type="entry name" value="TRANSMEMBRANE PROTEIN 144"/>
    <property type="match status" value="1"/>
</dbReference>
<comment type="similarity">
    <text evidence="2">Belongs to the TMEM144 family.</text>
</comment>
<feature type="transmembrane region" description="Helical" evidence="6">
    <location>
        <begin position="283"/>
        <end position="302"/>
    </location>
</feature>
<keyword evidence="3 6" id="KW-0812">Transmembrane</keyword>
<name>A0A0U9HHU4_KLENI</name>
<feature type="transmembrane region" description="Helical" evidence="6">
    <location>
        <begin position="56"/>
        <end position="74"/>
    </location>
</feature>
<evidence type="ECO:0000256" key="1">
    <source>
        <dbReference type="ARBA" id="ARBA00004141"/>
    </source>
</evidence>
<evidence type="ECO:0000256" key="6">
    <source>
        <dbReference type="SAM" id="Phobius"/>
    </source>
</evidence>
<evidence type="ECO:0008006" key="9">
    <source>
        <dbReference type="Google" id="ProtNLM"/>
    </source>
</evidence>
<organism evidence="7 8">
    <name type="scientific">Klebsormidium nitens</name>
    <name type="common">Green alga</name>
    <name type="synonym">Ulothrix nitens</name>
    <dbReference type="NCBI Taxonomy" id="105231"/>
    <lineage>
        <taxon>Eukaryota</taxon>
        <taxon>Viridiplantae</taxon>
        <taxon>Streptophyta</taxon>
        <taxon>Klebsormidiophyceae</taxon>
        <taxon>Klebsormidiales</taxon>
        <taxon>Klebsormidiaceae</taxon>
        <taxon>Klebsormidium</taxon>
    </lineage>
</organism>
<dbReference type="Proteomes" id="UP000054558">
    <property type="component" value="Unassembled WGS sequence"/>
</dbReference>
<dbReference type="EMBL" id="DF236955">
    <property type="protein sequence ID" value="GAQ77998.1"/>
    <property type="molecule type" value="Genomic_DNA"/>
</dbReference>
<feature type="transmembrane region" description="Helical" evidence="6">
    <location>
        <begin position="220"/>
        <end position="242"/>
    </location>
</feature>
<feature type="transmembrane region" description="Helical" evidence="6">
    <location>
        <begin position="81"/>
        <end position="99"/>
    </location>
</feature>
<dbReference type="InterPro" id="IPR012435">
    <property type="entry name" value="TMEM144"/>
</dbReference>
<evidence type="ECO:0000256" key="3">
    <source>
        <dbReference type="ARBA" id="ARBA00022692"/>
    </source>
</evidence>
<proteinExistence type="inferred from homology"/>
<gene>
    <name evidence="7" type="ORF">KFL_000060640</name>
</gene>
<keyword evidence="8" id="KW-1185">Reference proteome</keyword>
<evidence type="ECO:0000256" key="4">
    <source>
        <dbReference type="ARBA" id="ARBA00022989"/>
    </source>
</evidence>
<dbReference type="InterPro" id="IPR010651">
    <property type="entry name" value="Sugar_transport"/>
</dbReference>
<dbReference type="OMA" id="ILTWGTF"/>
<dbReference type="AlphaFoldDB" id="A0A0U9HHU4"/>
<feature type="transmembrane region" description="Helical" evidence="6">
    <location>
        <begin position="139"/>
        <end position="158"/>
    </location>
</feature>
<feature type="transmembrane region" description="Helical" evidence="6">
    <location>
        <begin position="314"/>
        <end position="332"/>
    </location>
</feature>
<keyword evidence="4 6" id="KW-1133">Transmembrane helix</keyword>
<evidence type="ECO:0000313" key="7">
    <source>
        <dbReference type="EMBL" id="GAQ77998.1"/>
    </source>
</evidence>
<reference evidence="7 8" key="1">
    <citation type="journal article" date="2014" name="Nat. Commun.">
        <title>Klebsormidium flaccidum genome reveals primary factors for plant terrestrial adaptation.</title>
        <authorList>
            <person name="Hori K."/>
            <person name="Maruyama F."/>
            <person name="Fujisawa T."/>
            <person name="Togashi T."/>
            <person name="Yamamoto N."/>
            <person name="Seo M."/>
            <person name="Sato S."/>
            <person name="Yamada T."/>
            <person name="Mori H."/>
            <person name="Tajima N."/>
            <person name="Moriyama T."/>
            <person name="Ikeuchi M."/>
            <person name="Watanabe M."/>
            <person name="Wada H."/>
            <person name="Kobayashi K."/>
            <person name="Saito M."/>
            <person name="Masuda T."/>
            <person name="Sasaki-Sekimoto Y."/>
            <person name="Mashiguchi K."/>
            <person name="Awai K."/>
            <person name="Shimojima M."/>
            <person name="Masuda S."/>
            <person name="Iwai M."/>
            <person name="Nobusawa T."/>
            <person name="Narise T."/>
            <person name="Kondo S."/>
            <person name="Saito H."/>
            <person name="Sato R."/>
            <person name="Murakawa M."/>
            <person name="Ihara Y."/>
            <person name="Oshima-Yamada Y."/>
            <person name="Ohtaka K."/>
            <person name="Satoh M."/>
            <person name="Sonobe K."/>
            <person name="Ishii M."/>
            <person name="Ohtani R."/>
            <person name="Kanamori-Sato M."/>
            <person name="Honoki R."/>
            <person name="Miyazaki D."/>
            <person name="Mochizuki H."/>
            <person name="Umetsu J."/>
            <person name="Higashi K."/>
            <person name="Shibata D."/>
            <person name="Kamiya Y."/>
            <person name="Sato N."/>
            <person name="Nakamura Y."/>
            <person name="Tabata S."/>
            <person name="Ida S."/>
            <person name="Kurokawa K."/>
            <person name="Ohta H."/>
        </authorList>
    </citation>
    <scope>NUCLEOTIDE SEQUENCE [LARGE SCALE GENOMIC DNA]</scope>
    <source>
        <strain evidence="7 8">NIES-2285</strain>
    </source>
</reference>
<dbReference type="PANTHER" id="PTHR16119:SF22">
    <property type="entry name" value="EAMA DOMAIN-CONTAINING PROTEIN"/>
    <property type="match status" value="1"/>
</dbReference>
<protein>
    <recommendedName>
        <fullName evidence="9">EamA domain-containing protein</fullName>
    </recommendedName>
</protein>
<evidence type="ECO:0000256" key="5">
    <source>
        <dbReference type="ARBA" id="ARBA00023136"/>
    </source>
</evidence>
<accession>A0A0U9HHU4</accession>
<evidence type="ECO:0000313" key="8">
    <source>
        <dbReference type="Proteomes" id="UP000054558"/>
    </source>
</evidence>
<sequence>MIRALLNRKLHQSVVPMRTLAGLLLALTGAIFNGTTGVFGKLAPVRGPDVDLFVFHFWACVGVALTATLVLLFGPVTWTPLGLLSGGLLALSLACSFTANKLIGVSLRAGIANGTAALVSFVFGLFLDPNRRKLRNLPVALAGLSLLMGAIVGIAYAGERSCRVEEEHERVLTGKRSERVAATCTGYIAGLFLAVLAGTLGALTLAPMQYAPSRERTLRYLPSMAVEVILLAPIVDVLALAARGKRLELKPKQAAPPGIAAGFCRTVGIAASILSIRHLGYTLAYPILQSSTFVAGLWGILVFHEMKDPESRKIYWLSGLVLLAGVTCLPLAR</sequence>
<evidence type="ECO:0000256" key="2">
    <source>
        <dbReference type="ARBA" id="ARBA00005731"/>
    </source>
</evidence>
<feature type="transmembrane region" description="Helical" evidence="6">
    <location>
        <begin position="254"/>
        <end position="276"/>
    </location>
</feature>